<dbReference type="GO" id="GO:0008199">
    <property type="term" value="F:ferric iron binding"/>
    <property type="evidence" value="ECO:0007669"/>
    <property type="project" value="InterPro"/>
</dbReference>
<dbReference type="InterPro" id="IPR014034">
    <property type="entry name" value="Ferritin_CS"/>
</dbReference>
<dbReference type="SUPFAM" id="SSF47240">
    <property type="entry name" value="Ferritin-like"/>
    <property type="match status" value="1"/>
</dbReference>
<dbReference type="CDD" id="cd01056">
    <property type="entry name" value="Euk_Ferritin"/>
    <property type="match status" value="1"/>
</dbReference>
<dbReference type="KEGG" id="obi:106875910"/>
<dbReference type="GO" id="GO:0008198">
    <property type="term" value="F:ferrous iron binding"/>
    <property type="evidence" value="ECO:0007669"/>
    <property type="project" value="TreeGrafter"/>
</dbReference>
<dbReference type="OMA" id="REHACKF"/>
<accession>A0A0L8GMM5</accession>
<dbReference type="Gene3D" id="1.20.1260.10">
    <property type="match status" value="1"/>
</dbReference>
<feature type="binding site" evidence="8">
    <location>
        <position position="59"/>
    </location>
    <ligand>
        <name>Fe cation</name>
        <dbReference type="ChEBI" id="CHEBI:24875"/>
        <label>1</label>
    </ligand>
</feature>
<comment type="function">
    <text evidence="6">Stores iron in a soluble, non-toxic, readily available form. Important for iron homeostasis. Has ferroxidase activity. Iron is taken up in the ferrous form and deposited as ferric hydroxides after oxidation.</text>
</comment>
<evidence type="ECO:0000256" key="9">
    <source>
        <dbReference type="RuleBase" id="RU361145"/>
    </source>
</evidence>
<dbReference type="InterPro" id="IPR008331">
    <property type="entry name" value="Ferritin_DPS_dom"/>
</dbReference>
<keyword evidence="4 9" id="KW-0560">Oxidoreductase</keyword>
<keyword evidence="3 8" id="KW-0479">Metal-binding</keyword>
<comment type="catalytic activity">
    <reaction evidence="7 9">
        <text>4 Fe(2+) + O2 + 4 H(+) = 4 Fe(3+) + 2 H2O</text>
        <dbReference type="Rhea" id="RHEA:11148"/>
        <dbReference type="ChEBI" id="CHEBI:15377"/>
        <dbReference type="ChEBI" id="CHEBI:15378"/>
        <dbReference type="ChEBI" id="CHEBI:15379"/>
        <dbReference type="ChEBI" id="CHEBI:29033"/>
        <dbReference type="ChEBI" id="CHEBI:29034"/>
        <dbReference type="EC" id="1.16.3.1"/>
    </reaction>
</comment>
<dbReference type="PANTHER" id="PTHR11431">
    <property type="entry name" value="FERRITIN"/>
    <property type="match status" value="1"/>
</dbReference>
<comment type="function">
    <text evidence="9">Stores iron in a soluble, non-toxic, readily available form. Important for iron homeostasis. Iron is taken up in the ferrous form and deposited as ferric hydroxides after oxidation.</text>
</comment>
<dbReference type="PROSITE" id="PS00204">
    <property type="entry name" value="FERRITIN_2"/>
    <property type="match status" value="1"/>
</dbReference>
<dbReference type="Pfam" id="PF00210">
    <property type="entry name" value="Ferritin"/>
    <property type="match status" value="1"/>
</dbReference>
<feature type="domain" description="Ferritin-like diiron" evidence="10">
    <location>
        <begin position="7"/>
        <end position="156"/>
    </location>
</feature>
<evidence type="ECO:0000259" key="10">
    <source>
        <dbReference type="PROSITE" id="PS50905"/>
    </source>
</evidence>
<reference evidence="11" key="1">
    <citation type="submission" date="2015-07" db="EMBL/GenBank/DDBJ databases">
        <title>MeaNS - Measles Nucleotide Surveillance Program.</title>
        <authorList>
            <person name="Tran T."/>
            <person name="Druce J."/>
        </authorList>
    </citation>
    <scope>NUCLEOTIDE SEQUENCE</scope>
    <source>
        <strain evidence="11">UCB-OBI-ISO-001</strain>
        <tissue evidence="11">Gonad</tissue>
    </source>
</reference>
<dbReference type="EMBL" id="KQ421203">
    <property type="protein sequence ID" value="KOF78147.1"/>
    <property type="molecule type" value="Genomic_DNA"/>
</dbReference>
<evidence type="ECO:0000256" key="5">
    <source>
        <dbReference type="ARBA" id="ARBA00023004"/>
    </source>
</evidence>
<evidence type="ECO:0000256" key="8">
    <source>
        <dbReference type="PIRSR" id="PIRSR601519-1"/>
    </source>
</evidence>
<dbReference type="PANTHER" id="PTHR11431:SF75">
    <property type="entry name" value="FERRITIN"/>
    <property type="match status" value="1"/>
</dbReference>
<keyword evidence="2 9" id="KW-0409">Iron storage</keyword>
<dbReference type="AlphaFoldDB" id="A0A0L8GMM5"/>
<comment type="similarity">
    <text evidence="1 9">Belongs to the ferritin family.</text>
</comment>
<evidence type="ECO:0000256" key="7">
    <source>
        <dbReference type="ARBA" id="ARBA00047990"/>
    </source>
</evidence>
<keyword evidence="5 8" id="KW-0408">Iron</keyword>
<organism evidence="11">
    <name type="scientific">Octopus bimaculoides</name>
    <name type="common">California two-spotted octopus</name>
    <dbReference type="NCBI Taxonomy" id="37653"/>
    <lineage>
        <taxon>Eukaryota</taxon>
        <taxon>Metazoa</taxon>
        <taxon>Spiralia</taxon>
        <taxon>Lophotrochozoa</taxon>
        <taxon>Mollusca</taxon>
        <taxon>Cephalopoda</taxon>
        <taxon>Coleoidea</taxon>
        <taxon>Octopodiformes</taxon>
        <taxon>Octopoda</taxon>
        <taxon>Incirrata</taxon>
        <taxon>Octopodidae</taxon>
        <taxon>Octopus</taxon>
    </lineage>
</organism>
<dbReference type="GO" id="GO:0005737">
    <property type="term" value="C:cytoplasm"/>
    <property type="evidence" value="ECO:0007669"/>
    <property type="project" value="TreeGrafter"/>
</dbReference>
<dbReference type="InterPro" id="IPR012347">
    <property type="entry name" value="Ferritin-like"/>
</dbReference>
<sequence length="174" mass="19858">MTSQCRQNYHPDSEAAINKQINLELFASYVYQSMAYYFDRDDVSLPGFHKFFKKSSDEERDHAEKFMSYQNKRGGRIVLQAVMKPEQDEWGSGLDAVQMALQLEKNINQSLLDLHKIAADHSDSHLCDFLESEFLSHQVESIKELADHLANLKRVGAGLGEYMFDKTTLGSSNS</sequence>
<dbReference type="InterPro" id="IPR009078">
    <property type="entry name" value="Ferritin-like_SF"/>
</dbReference>
<feature type="binding site" evidence="8">
    <location>
        <position position="24"/>
    </location>
    <ligand>
        <name>Fe cation</name>
        <dbReference type="ChEBI" id="CHEBI:24875"/>
        <label>1</label>
    </ligand>
</feature>
<gene>
    <name evidence="11" type="ORF">OCBIM_22031231mg</name>
</gene>
<evidence type="ECO:0000256" key="6">
    <source>
        <dbReference type="ARBA" id="ARBA00025111"/>
    </source>
</evidence>
<evidence type="ECO:0000256" key="2">
    <source>
        <dbReference type="ARBA" id="ARBA00022434"/>
    </source>
</evidence>
<dbReference type="OrthoDB" id="186462at2759"/>
<dbReference type="InterPro" id="IPR001519">
    <property type="entry name" value="Ferritin"/>
</dbReference>
<evidence type="ECO:0000256" key="4">
    <source>
        <dbReference type="ARBA" id="ARBA00023002"/>
    </source>
</evidence>
<dbReference type="FunFam" id="1.20.1260.10:FF:000002">
    <property type="entry name" value="Ferritin, mitochondrial"/>
    <property type="match status" value="1"/>
</dbReference>
<name>A0A0L8GMM5_OCTBM</name>
<dbReference type="PROSITE" id="PS50905">
    <property type="entry name" value="FERRITIN_LIKE"/>
    <property type="match status" value="1"/>
</dbReference>
<feature type="binding site" evidence="8">
    <location>
        <position position="62"/>
    </location>
    <ligand>
        <name>Fe cation</name>
        <dbReference type="ChEBI" id="CHEBI:24875"/>
        <label>1</label>
    </ligand>
</feature>
<evidence type="ECO:0000256" key="1">
    <source>
        <dbReference type="ARBA" id="ARBA00007513"/>
    </source>
</evidence>
<proteinExistence type="inferred from homology"/>
<dbReference type="GO" id="GO:0006879">
    <property type="term" value="P:intracellular iron ion homeostasis"/>
    <property type="evidence" value="ECO:0007669"/>
    <property type="project" value="UniProtKB-KW"/>
</dbReference>
<feature type="binding site" evidence="8">
    <location>
        <position position="104"/>
    </location>
    <ligand>
        <name>Fe cation</name>
        <dbReference type="ChEBI" id="CHEBI:24875"/>
        <label>1</label>
    </ligand>
</feature>
<dbReference type="InterPro" id="IPR009040">
    <property type="entry name" value="Ferritin-like_diiron"/>
</dbReference>
<dbReference type="GO" id="GO:0004322">
    <property type="term" value="F:ferroxidase activity"/>
    <property type="evidence" value="ECO:0007669"/>
    <property type="project" value="UniProtKB-EC"/>
</dbReference>
<evidence type="ECO:0000256" key="3">
    <source>
        <dbReference type="ARBA" id="ARBA00022723"/>
    </source>
</evidence>
<dbReference type="GO" id="GO:0006826">
    <property type="term" value="P:iron ion transport"/>
    <property type="evidence" value="ECO:0007669"/>
    <property type="project" value="InterPro"/>
</dbReference>
<evidence type="ECO:0000313" key="11">
    <source>
        <dbReference type="EMBL" id="KOF78147.1"/>
    </source>
</evidence>
<protein>
    <recommendedName>
        <fullName evidence="9">Ferritin</fullName>
        <ecNumber evidence="9">1.16.3.1</ecNumber>
    </recommendedName>
</protein>
<feature type="binding site" evidence="8">
    <location>
        <position position="138"/>
    </location>
    <ligand>
        <name>Fe cation</name>
        <dbReference type="ChEBI" id="CHEBI:24875"/>
        <label>1</label>
    </ligand>
</feature>
<dbReference type="EC" id="1.16.3.1" evidence="9"/>